<accession>A0A7J6VGT5</accession>
<dbReference type="EMBL" id="JABWDY010033328">
    <property type="protein sequence ID" value="KAF5183492.1"/>
    <property type="molecule type" value="Genomic_DNA"/>
</dbReference>
<organism evidence="2 3">
    <name type="scientific">Thalictrum thalictroides</name>
    <name type="common">Rue-anemone</name>
    <name type="synonym">Anemone thalictroides</name>
    <dbReference type="NCBI Taxonomy" id="46969"/>
    <lineage>
        <taxon>Eukaryota</taxon>
        <taxon>Viridiplantae</taxon>
        <taxon>Streptophyta</taxon>
        <taxon>Embryophyta</taxon>
        <taxon>Tracheophyta</taxon>
        <taxon>Spermatophyta</taxon>
        <taxon>Magnoliopsida</taxon>
        <taxon>Ranunculales</taxon>
        <taxon>Ranunculaceae</taxon>
        <taxon>Thalictroideae</taxon>
        <taxon>Thalictrum</taxon>
    </lineage>
</organism>
<protein>
    <submittedName>
        <fullName evidence="2">Uncharacterized protein</fullName>
    </submittedName>
</protein>
<keyword evidence="1" id="KW-0812">Transmembrane</keyword>
<gene>
    <name evidence="2" type="ORF">FRX31_026921</name>
</gene>
<keyword evidence="1" id="KW-0472">Membrane</keyword>
<dbReference type="Proteomes" id="UP000554482">
    <property type="component" value="Unassembled WGS sequence"/>
</dbReference>
<keyword evidence="1" id="KW-1133">Transmembrane helix</keyword>
<evidence type="ECO:0000256" key="1">
    <source>
        <dbReference type="SAM" id="Phobius"/>
    </source>
</evidence>
<name>A0A7J6VGT5_THATH</name>
<evidence type="ECO:0000313" key="3">
    <source>
        <dbReference type="Proteomes" id="UP000554482"/>
    </source>
</evidence>
<dbReference type="AlphaFoldDB" id="A0A7J6VGT5"/>
<sequence length="112" mass="12765">MHVRVGASCVLPRINQVIIQDIEHQRAQLLAICKGLPLVSEMTVYSFMTGFILPFVNFQTDMMRKKLPWSKYDKLKVEYVQAGKDEPDAKVKMDAAAKVLRDLKYNKNGCSC</sequence>
<keyword evidence="3" id="KW-1185">Reference proteome</keyword>
<proteinExistence type="predicted"/>
<comment type="caution">
    <text evidence="2">The sequence shown here is derived from an EMBL/GenBank/DDBJ whole genome shotgun (WGS) entry which is preliminary data.</text>
</comment>
<reference evidence="2 3" key="1">
    <citation type="submission" date="2020-06" db="EMBL/GenBank/DDBJ databases">
        <title>Transcriptomic and genomic resources for Thalictrum thalictroides and T. hernandezii: Facilitating candidate gene discovery in an emerging model plant lineage.</title>
        <authorList>
            <person name="Arias T."/>
            <person name="Riano-Pachon D.M."/>
            <person name="Di Stilio V.S."/>
        </authorList>
    </citation>
    <scope>NUCLEOTIDE SEQUENCE [LARGE SCALE GENOMIC DNA]</scope>
    <source>
        <strain evidence="3">cv. WT478/WT964</strain>
        <tissue evidence="2">Leaves</tissue>
    </source>
</reference>
<evidence type="ECO:0000313" key="2">
    <source>
        <dbReference type="EMBL" id="KAF5183492.1"/>
    </source>
</evidence>
<feature type="transmembrane region" description="Helical" evidence="1">
    <location>
        <begin position="42"/>
        <end position="58"/>
    </location>
</feature>